<sequence length="930" mass="102444">MNDDTTASGPGQEEETMPADDEQPSEQPKHQVFEYLSPLQYVFTALQHLTLMQFHQPAPESLERLPSPSSEWYPICADVGDGARGLGSAEEFLALFADEEVQDYLGYLVDPVMRSEALHAFLNDRTGAPPPLIQALLDKVGEAKRKQEQAAAEALYREQRLSRALEKEQEESVRRHEGALRHLANERQERKVEVERRRQLRTEVISLRKRLAKFGEAPYALMYDKAIKPAMLPANTTQEVRTMVEGGGGPPPPADGGKASGGAGGVSGNEEEVEKLRQQLQEADAKLKGLESERDTRWRAREAQLLEQLEEERKKNEELQDQKEAAQLALEALKEETAAATAYPHQQQPFQPPPPPTASLAPPPGAPQQGGFLPRHLIVRQDDSPMPNGKANGAALPAISEEGPAVAMPVVAPVGAGVADKAEGEPQVRPSVRIKTIQFFNDVKVAQLENEITEMKREFSRHTADLTARHEVSIRSYERQIEGLKVEHDIIRKRAAKAEEKAKEHWKALQDAQEKLARREHRKSSSLLQTQQSLSTETQPLDHSTIVSRPPAPPPSPPPQHTPPMSMSMTMTHSRPPLSPTHPSVRPHPTSSTGSLPPRPPLSRPAPFHDHHHYHQQHQQQDDMHHRDQGEEREDFVPSAAGRARAGPVGRSFYLRSQSVLPLHEGRAAGAAAGAGPGAGGGWIGVSMRAGSALDLSRRMERMERMEGAGLGQGSGSPDGEYSDFRTPRFWVQGKEQLDHLEKSIRSVRAMDQEVTPSYGGFVSRGGMMLDRSVRSQQDLSLSHTMERNHSAFFPATAAGGGGGSSGSSSGSGREHGALDMSVNHPFKSPDMNALNASRRIHTSMDALAPPVMAVHADRGEREDRRGRSVDTWEAAHYSHHPHDDGHTAMMGRHHHHQHHQHHRPAANMLQSRDPYASQYSPRGEGGGCD</sequence>
<feature type="compositionally biased region" description="Low complexity" evidence="2">
    <location>
        <begin position="563"/>
        <end position="576"/>
    </location>
</feature>
<name>A0A0G4FIP6_VITBC</name>
<dbReference type="Proteomes" id="UP000041254">
    <property type="component" value="Unassembled WGS sequence"/>
</dbReference>
<dbReference type="PANTHER" id="PTHR23159:SF60">
    <property type="entry name" value="SPINDLE ASSEMBLY ABNORMAL PROTEIN 4"/>
    <property type="match status" value="1"/>
</dbReference>
<evidence type="ECO:0000256" key="2">
    <source>
        <dbReference type="SAM" id="MobiDB-lite"/>
    </source>
</evidence>
<feature type="region of interest" description="Disordered" evidence="2">
    <location>
        <begin position="243"/>
        <end position="276"/>
    </location>
</feature>
<feature type="coiled-coil region" evidence="1">
    <location>
        <begin position="133"/>
        <end position="203"/>
    </location>
</feature>
<dbReference type="AlphaFoldDB" id="A0A0G4FIP6"/>
<gene>
    <name evidence="3" type="ORF">Vbra_9192</name>
</gene>
<feature type="region of interest" description="Disordered" evidence="2">
    <location>
        <begin position="505"/>
        <end position="645"/>
    </location>
</feature>
<dbReference type="PANTHER" id="PTHR23159">
    <property type="entry name" value="CENTROSOMAL PROTEIN 2"/>
    <property type="match status" value="1"/>
</dbReference>
<keyword evidence="4" id="KW-1185">Reference proteome</keyword>
<protein>
    <submittedName>
        <fullName evidence="3">Uncharacterized protein</fullName>
    </submittedName>
</protein>
<evidence type="ECO:0000256" key="1">
    <source>
        <dbReference type="SAM" id="Coils"/>
    </source>
</evidence>
<dbReference type="VEuPathDB" id="CryptoDB:Vbra_9192"/>
<feature type="region of interest" description="Disordered" evidence="2">
    <location>
        <begin position="1"/>
        <end position="28"/>
    </location>
</feature>
<feature type="compositionally biased region" description="Gly residues" evidence="2">
    <location>
        <begin position="258"/>
        <end position="267"/>
    </location>
</feature>
<feature type="compositionally biased region" description="Low complexity" evidence="2">
    <location>
        <begin position="525"/>
        <end position="539"/>
    </location>
</feature>
<feature type="compositionally biased region" description="Basic and acidic residues" evidence="2">
    <location>
        <begin position="620"/>
        <end position="630"/>
    </location>
</feature>
<reference evidence="3 4" key="1">
    <citation type="submission" date="2014-11" db="EMBL/GenBank/DDBJ databases">
        <authorList>
            <person name="Zhu J."/>
            <person name="Qi W."/>
            <person name="Song R."/>
        </authorList>
    </citation>
    <scope>NUCLEOTIDE SEQUENCE [LARGE SCALE GENOMIC DNA]</scope>
</reference>
<evidence type="ECO:0000313" key="4">
    <source>
        <dbReference type="Proteomes" id="UP000041254"/>
    </source>
</evidence>
<dbReference type="OMA" id="PREWARV"/>
<proteinExistence type="predicted"/>
<feature type="region of interest" description="Disordered" evidence="2">
    <location>
        <begin position="794"/>
        <end position="817"/>
    </location>
</feature>
<keyword evidence="1" id="KW-0175">Coiled coil</keyword>
<feature type="compositionally biased region" description="Basic and acidic residues" evidence="2">
    <location>
        <begin position="505"/>
        <end position="517"/>
    </location>
</feature>
<dbReference type="EMBL" id="CDMY01000440">
    <property type="protein sequence ID" value="CEM12982.1"/>
    <property type="molecule type" value="Genomic_DNA"/>
</dbReference>
<organism evidence="3 4">
    <name type="scientific">Vitrella brassicaformis (strain CCMP3155)</name>
    <dbReference type="NCBI Taxonomy" id="1169540"/>
    <lineage>
        <taxon>Eukaryota</taxon>
        <taxon>Sar</taxon>
        <taxon>Alveolata</taxon>
        <taxon>Colpodellida</taxon>
        <taxon>Vitrellaceae</taxon>
        <taxon>Vitrella</taxon>
    </lineage>
</organism>
<feature type="compositionally biased region" description="Acidic residues" evidence="2">
    <location>
        <begin position="12"/>
        <end position="24"/>
    </location>
</feature>
<feature type="compositionally biased region" description="Pro residues" evidence="2">
    <location>
        <begin position="350"/>
        <end position="366"/>
    </location>
</feature>
<feature type="region of interest" description="Disordered" evidence="2">
    <location>
        <begin position="341"/>
        <end position="372"/>
    </location>
</feature>
<accession>A0A0G4FIP6</accession>
<feature type="region of interest" description="Disordered" evidence="2">
    <location>
        <begin position="878"/>
        <end position="930"/>
    </location>
</feature>
<feature type="compositionally biased region" description="Basic residues" evidence="2">
    <location>
        <begin position="892"/>
        <end position="905"/>
    </location>
</feature>
<feature type="compositionally biased region" description="Pro residues" evidence="2">
    <location>
        <begin position="550"/>
        <end position="562"/>
    </location>
</feature>
<dbReference type="InParanoid" id="A0A0G4FIP6"/>
<evidence type="ECO:0000313" key="3">
    <source>
        <dbReference type="EMBL" id="CEM12982.1"/>
    </source>
</evidence>